<keyword evidence="4" id="KW-1185">Reference proteome</keyword>
<organism evidence="3 4">
    <name type="scientific">Solilutibacter silvestris</name>
    <dbReference type="NCBI Taxonomy" id="1645665"/>
    <lineage>
        <taxon>Bacteria</taxon>
        <taxon>Pseudomonadati</taxon>
        <taxon>Pseudomonadota</taxon>
        <taxon>Gammaproteobacteria</taxon>
        <taxon>Lysobacterales</taxon>
        <taxon>Lysobacteraceae</taxon>
        <taxon>Solilutibacter</taxon>
    </lineage>
</organism>
<evidence type="ECO:0000256" key="1">
    <source>
        <dbReference type="SAM" id="MobiDB-lite"/>
    </source>
</evidence>
<dbReference type="OrthoDB" id="7304788at2"/>
<evidence type="ECO:0008006" key="5">
    <source>
        <dbReference type="Google" id="ProtNLM"/>
    </source>
</evidence>
<dbReference type="AlphaFoldDB" id="A0A2K1PX56"/>
<feature type="chain" id="PRO_5014449135" description="Lipoprotein" evidence="2">
    <location>
        <begin position="26"/>
        <end position="156"/>
    </location>
</feature>
<keyword evidence="2" id="KW-0732">Signal</keyword>
<evidence type="ECO:0000313" key="4">
    <source>
        <dbReference type="Proteomes" id="UP000236220"/>
    </source>
</evidence>
<evidence type="ECO:0000256" key="2">
    <source>
        <dbReference type="SAM" id="SignalP"/>
    </source>
</evidence>
<gene>
    <name evidence="3" type="ORF">Lysil_1542</name>
</gene>
<name>A0A2K1PX56_9GAMM</name>
<feature type="region of interest" description="Disordered" evidence="1">
    <location>
        <begin position="29"/>
        <end position="58"/>
    </location>
</feature>
<dbReference type="RefSeq" id="WP_103075087.1">
    <property type="nucleotide sequence ID" value="NZ_NPZB01000002.1"/>
</dbReference>
<dbReference type="EMBL" id="NPZB01000002">
    <property type="protein sequence ID" value="PNS07366.1"/>
    <property type="molecule type" value="Genomic_DNA"/>
</dbReference>
<protein>
    <recommendedName>
        <fullName evidence="5">Lipoprotein</fullName>
    </recommendedName>
</protein>
<dbReference type="Proteomes" id="UP000236220">
    <property type="component" value="Unassembled WGS sequence"/>
</dbReference>
<sequence>MKQRVLVGGIALAFASVLFCTDASAGLPWGKKKDESKQDDKAKSEQTDHGPMRTVKGKDGVEGEIYGTAAAGSPFSRLEIGMPQKQVQDLLGHRDADCGGYSTGKAWIPFYHGGDTSRWECAYKGLGRLIFTSQSAYDSRSVLIKIVNDPKDSGYR</sequence>
<proteinExistence type="predicted"/>
<feature type="compositionally biased region" description="Basic and acidic residues" evidence="1">
    <location>
        <begin position="31"/>
        <end position="58"/>
    </location>
</feature>
<evidence type="ECO:0000313" key="3">
    <source>
        <dbReference type="EMBL" id="PNS07366.1"/>
    </source>
</evidence>
<reference evidence="3 4" key="1">
    <citation type="submission" date="2017-08" db="EMBL/GenBank/DDBJ databases">
        <title>Lysobacter sylvestris genome.</title>
        <authorList>
            <person name="Zhang D.-C."/>
            <person name="Albuquerque L."/>
            <person name="Franca L."/>
            <person name="Froufe H.J.C."/>
            <person name="Barroso C."/>
            <person name="Egas C."/>
            <person name="Da Costa M."/>
            <person name="Margesin R."/>
        </authorList>
    </citation>
    <scope>NUCLEOTIDE SEQUENCE [LARGE SCALE GENOMIC DNA]</scope>
    <source>
        <strain evidence="3 4">AM20-91</strain>
    </source>
</reference>
<comment type="caution">
    <text evidence="3">The sequence shown here is derived from an EMBL/GenBank/DDBJ whole genome shotgun (WGS) entry which is preliminary data.</text>
</comment>
<feature type="signal peptide" evidence="2">
    <location>
        <begin position="1"/>
        <end position="25"/>
    </location>
</feature>
<accession>A0A2K1PX56</accession>